<dbReference type="EMBL" id="JAUSWJ010000001">
    <property type="protein sequence ID" value="MDQ0514439.1"/>
    <property type="molecule type" value="Genomic_DNA"/>
</dbReference>
<sequence>MVSITAAAQPRLSIVAPAYNEEGCLEAFHQRASDAARAVAGDSFEIIIIDDGSRDRTFAMARDLADRDPHVVAVKLSRNFGHQLALCAGLTICRGDYILVIDADLQDPPELASEMFRVMEAERADVVYGQRRTRAGETAFKLGSAKLFYRVLRRLADVDIPADTGDFRLMTRRVCDILNAMPERYRFTRGLVSWVGFRQVPVAYDRAARHAGTTGYPLKKMIRFAVDAVTSFSILPLRVASFTGIATALVSFLAILWSLVAWMLGHTVAGWASLLSAIFLVGGIQLFVLGIIGEYLGRLYLETKRRPLFIIDEVRRAGVSTDSET</sequence>
<name>A0ABU0M0H1_9HYPH</name>
<protein>
    <submittedName>
        <fullName evidence="9">Dolichol-phosphate mannosyltransferase</fullName>
        <ecNumber evidence="9">2.4.1.83</ecNumber>
    </submittedName>
</protein>
<keyword evidence="10" id="KW-1185">Reference proteome</keyword>
<keyword evidence="3 9" id="KW-0808">Transferase</keyword>
<evidence type="ECO:0000256" key="4">
    <source>
        <dbReference type="ARBA" id="ARBA00022692"/>
    </source>
</evidence>
<feature type="transmembrane region" description="Helical" evidence="7">
    <location>
        <begin position="271"/>
        <end position="296"/>
    </location>
</feature>
<evidence type="ECO:0000256" key="5">
    <source>
        <dbReference type="ARBA" id="ARBA00022989"/>
    </source>
</evidence>
<comment type="subcellular location">
    <subcellularLocation>
        <location evidence="1">Membrane</location>
        <topology evidence="1">Multi-pass membrane protein</topology>
    </subcellularLocation>
</comment>
<dbReference type="InterPro" id="IPR029044">
    <property type="entry name" value="Nucleotide-diphossugar_trans"/>
</dbReference>
<evidence type="ECO:0000256" key="1">
    <source>
        <dbReference type="ARBA" id="ARBA00004141"/>
    </source>
</evidence>
<evidence type="ECO:0000256" key="6">
    <source>
        <dbReference type="ARBA" id="ARBA00023136"/>
    </source>
</evidence>
<gene>
    <name evidence="9" type="ORF">QO015_000052</name>
</gene>
<dbReference type="InterPro" id="IPR001173">
    <property type="entry name" value="Glyco_trans_2-like"/>
</dbReference>
<dbReference type="EC" id="2.4.1.83" evidence="9"/>
<dbReference type="PANTHER" id="PTHR48090:SF1">
    <property type="entry name" value="PROPHAGE BACTOPRENOL GLUCOSYL TRANSFERASE HOMOLOG"/>
    <property type="match status" value="1"/>
</dbReference>
<evidence type="ECO:0000256" key="7">
    <source>
        <dbReference type="SAM" id="Phobius"/>
    </source>
</evidence>
<dbReference type="Pfam" id="PF00535">
    <property type="entry name" value="Glycos_transf_2"/>
    <property type="match status" value="1"/>
</dbReference>
<dbReference type="SUPFAM" id="SSF53448">
    <property type="entry name" value="Nucleotide-diphospho-sugar transferases"/>
    <property type="match status" value="1"/>
</dbReference>
<dbReference type="GO" id="GO:0004582">
    <property type="term" value="F:dolichyl-phosphate beta-D-mannosyltransferase activity"/>
    <property type="evidence" value="ECO:0007669"/>
    <property type="project" value="UniProtKB-EC"/>
</dbReference>
<evidence type="ECO:0000256" key="2">
    <source>
        <dbReference type="ARBA" id="ARBA00022676"/>
    </source>
</evidence>
<evidence type="ECO:0000313" key="10">
    <source>
        <dbReference type="Proteomes" id="UP001223743"/>
    </source>
</evidence>
<dbReference type="RefSeq" id="WP_266282239.1">
    <property type="nucleotide sequence ID" value="NZ_JAPKNF010000001.1"/>
</dbReference>
<keyword evidence="5 7" id="KW-1133">Transmembrane helix</keyword>
<feature type="transmembrane region" description="Helical" evidence="7">
    <location>
        <begin position="242"/>
        <end position="265"/>
    </location>
</feature>
<dbReference type="Proteomes" id="UP001223743">
    <property type="component" value="Unassembled WGS sequence"/>
</dbReference>
<organism evidence="9 10">
    <name type="scientific">Kaistia geumhonensis</name>
    <dbReference type="NCBI Taxonomy" id="410839"/>
    <lineage>
        <taxon>Bacteria</taxon>
        <taxon>Pseudomonadati</taxon>
        <taxon>Pseudomonadota</taxon>
        <taxon>Alphaproteobacteria</taxon>
        <taxon>Hyphomicrobiales</taxon>
        <taxon>Kaistiaceae</taxon>
        <taxon>Kaistia</taxon>
    </lineage>
</organism>
<dbReference type="InterPro" id="IPR050256">
    <property type="entry name" value="Glycosyltransferase_2"/>
</dbReference>
<accession>A0ABU0M0H1</accession>
<keyword evidence="6 7" id="KW-0472">Membrane</keyword>
<evidence type="ECO:0000256" key="3">
    <source>
        <dbReference type="ARBA" id="ARBA00022679"/>
    </source>
</evidence>
<keyword evidence="2 9" id="KW-0328">Glycosyltransferase</keyword>
<feature type="domain" description="Glycosyltransferase 2-like" evidence="8">
    <location>
        <begin position="13"/>
        <end position="175"/>
    </location>
</feature>
<proteinExistence type="predicted"/>
<evidence type="ECO:0000313" key="9">
    <source>
        <dbReference type="EMBL" id="MDQ0514439.1"/>
    </source>
</evidence>
<dbReference type="CDD" id="cd04187">
    <property type="entry name" value="DPM1_like_bac"/>
    <property type="match status" value="1"/>
</dbReference>
<dbReference type="PANTHER" id="PTHR48090">
    <property type="entry name" value="UNDECAPRENYL-PHOSPHATE 4-DEOXY-4-FORMAMIDO-L-ARABINOSE TRANSFERASE-RELATED"/>
    <property type="match status" value="1"/>
</dbReference>
<evidence type="ECO:0000259" key="8">
    <source>
        <dbReference type="Pfam" id="PF00535"/>
    </source>
</evidence>
<keyword evidence="4 7" id="KW-0812">Transmembrane</keyword>
<comment type="caution">
    <text evidence="9">The sequence shown here is derived from an EMBL/GenBank/DDBJ whole genome shotgun (WGS) entry which is preliminary data.</text>
</comment>
<dbReference type="Gene3D" id="3.90.550.10">
    <property type="entry name" value="Spore Coat Polysaccharide Biosynthesis Protein SpsA, Chain A"/>
    <property type="match status" value="1"/>
</dbReference>
<reference evidence="9 10" key="1">
    <citation type="submission" date="2023-07" db="EMBL/GenBank/DDBJ databases">
        <title>Genomic Encyclopedia of Type Strains, Phase IV (KMG-IV): sequencing the most valuable type-strain genomes for metagenomic binning, comparative biology and taxonomic classification.</title>
        <authorList>
            <person name="Goeker M."/>
        </authorList>
    </citation>
    <scope>NUCLEOTIDE SEQUENCE [LARGE SCALE GENOMIC DNA]</scope>
    <source>
        <strain evidence="9 10">B1-1</strain>
    </source>
</reference>